<dbReference type="AlphaFoldDB" id="A0A1H2Z8K0"/>
<sequence length="65" mass="7173">MRKNNRWMTWVLEESARVDVAMPWARGARSAPKARLPLSAPSLSKVARQVIPATPTAYRAVAGAR</sequence>
<gene>
    <name evidence="1" type="ORF">SAMN04488001_2476</name>
</gene>
<name>A0A1H2Z8K0_9RHOB</name>
<dbReference type="OrthoDB" id="7865404at2"/>
<evidence type="ECO:0000313" key="2">
    <source>
        <dbReference type="Proteomes" id="UP000199441"/>
    </source>
</evidence>
<dbReference type="Proteomes" id="UP000199441">
    <property type="component" value="Unassembled WGS sequence"/>
</dbReference>
<evidence type="ECO:0000313" key="1">
    <source>
        <dbReference type="EMBL" id="SDX13671.1"/>
    </source>
</evidence>
<protein>
    <submittedName>
        <fullName evidence="1">Uncharacterized protein</fullName>
    </submittedName>
</protein>
<dbReference type="RefSeq" id="WP_089947245.1">
    <property type="nucleotide sequence ID" value="NZ_FNOI01000004.1"/>
</dbReference>
<dbReference type="EMBL" id="FNOI01000004">
    <property type="protein sequence ID" value="SDX13671.1"/>
    <property type="molecule type" value="Genomic_DNA"/>
</dbReference>
<reference evidence="2" key="1">
    <citation type="submission" date="2016-10" db="EMBL/GenBank/DDBJ databases">
        <authorList>
            <person name="Varghese N."/>
            <person name="Submissions S."/>
        </authorList>
    </citation>
    <scope>NUCLEOTIDE SEQUENCE [LARGE SCALE GENOMIC DNA]</scope>
    <source>
        <strain evidence="2">DSM 26922</strain>
    </source>
</reference>
<keyword evidence="2" id="KW-1185">Reference proteome</keyword>
<accession>A0A1H2Z8K0</accession>
<organism evidence="1 2">
    <name type="scientific">Litoreibacter albidus</name>
    <dbReference type="NCBI Taxonomy" id="670155"/>
    <lineage>
        <taxon>Bacteria</taxon>
        <taxon>Pseudomonadati</taxon>
        <taxon>Pseudomonadota</taxon>
        <taxon>Alphaproteobacteria</taxon>
        <taxon>Rhodobacterales</taxon>
        <taxon>Roseobacteraceae</taxon>
        <taxon>Litoreibacter</taxon>
    </lineage>
</organism>
<proteinExistence type="predicted"/>